<evidence type="ECO:0000256" key="6">
    <source>
        <dbReference type="ARBA" id="ARBA00022989"/>
    </source>
</evidence>
<evidence type="ECO:0000256" key="4">
    <source>
        <dbReference type="ARBA" id="ARBA00022741"/>
    </source>
</evidence>
<dbReference type="InterPro" id="IPR003439">
    <property type="entry name" value="ABC_transporter-like_ATP-bd"/>
</dbReference>
<keyword evidence="2" id="KW-0813">Transport</keyword>
<gene>
    <name evidence="11" type="ORF">H8702_08725</name>
</gene>
<dbReference type="GO" id="GO:0005524">
    <property type="term" value="F:ATP binding"/>
    <property type="evidence" value="ECO:0007669"/>
    <property type="project" value="UniProtKB-KW"/>
</dbReference>
<dbReference type="AlphaFoldDB" id="A0A8J6PBP7"/>
<feature type="transmembrane region" description="Helical" evidence="8">
    <location>
        <begin position="262"/>
        <end position="289"/>
    </location>
</feature>
<feature type="transmembrane region" description="Helical" evidence="8">
    <location>
        <begin position="22"/>
        <end position="47"/>
    </location>
</feature>
<evidence type="ECO:0000256" key="7">
    <source>
        <dbReference type="ARBA" id="ARBA00023136"/>
    </source>
</evidence>
<dbReference type="InterPro" id="IPR011527">
    <property type="entry name" value="ABC1_TM_dom"/>
</dbReference>
<keyword evidence="7 8" id="KW-0472">Membrane</keyword>
<dbReference type="SUPFAM" id="SSF90123">
    <property type="entry name" value="ABC transporter transmembrane region"/>
    <property type="match status" value="1"/>
</dbReference>
<dbReference type="FunFam" id="3.40.50.300:FF:000287">
    <property type="entry name" value="Multidrug ABC transporter ATP-binding protein"/>
    <property type="match status" value="1"/>
</dbReference>
<dbReference type="Proteomes" id="UP000632659">
    <property type="component" value="Unassembled WGS sequence"/>
</dbReference>
<dbReference type="SMART" id="SM00382">
    <property type="entry name" value="AAA"/>
    <property type="match status" value="1"/>
</dbReference>
<evidence type="ECO:0000256" key="1">
    <source>
        <dbReference type="ARBA" id="ARBA00004651"/>
    </source>
</evidence>
<evidence type="ECO:0000256" key="8">
    <source>
        <dbReference type="SAM" id="Phobius"/>
    </source>
</evidence>
<dbReference type="PANTHER" id="PTHR43394:SF1">
    <property type="entry name" value="ATP-BINDING CASSETTE SUB-FAMILY B MEMBER 10, MITOCHONDRIAL"/>
    <property type="match status" value="1"/>
</dbReference>
<dbReference type="GO" id="GO:0016887">
    <property type="term" value="F:ATP hydrolysis activity"/>
    <property type="evidence" value="ECO:0007669"/>
    <property type="project" value="InterPro"/>
</dbReference>
<keyword evidence="4" id="KW-0547">Nucleotide-binding</keyword>
<dbReference type="PROSITE" id="PS50893">
    <property type="entry name" value="ABC_TRANSPORTER_2"/>
    <property type="match status" value="1"/>
</dbReference>
<keyword evidence="3 8" id="KW-0812">Transmembrane</keyword>
<evidence type="ECO:0000313" key="11">
    <source>
        <dbReference type="EMBL" id="MBC8611197.1"/>
    </source>
</evidence>
<dbReference type="OrthoDB" id="9762778at2"/>
<dbReference type="Pfam" id="PF00005">
    <property type="entry name" value="ABC_tran"/>
    <property type="match status" value="1"/>
</dbReference>
<dbReference type="EMBL" id="JACRTL010000004">
    <property type="protein sequence ID" value="MBC8611197.1"/>
    <property type="molecule type" value="Genomic_DNA"/>
</dbReference>
<dbReference type="PANTHER" id="PTHR43394">
    <property type="entry name" value="ATP-DEPENDENT PERMEASE MDL1, MITOCHONDRIAL"/>
    <property type="match status" value="1"/>
</dbReference>
<dbReference type="RefSeq" id="WP_093988884.1">
    <property type="nucleotide sequence ID" value="NZ_FYDD01000003.1"/>
</dbReference>
<feature type="transmembrane region" description="Helical" evidence="8">
    <location>
        <begin position="67"/>
        <end position="86"/>
    </location>
</feature>
<protein>
    <submittedName>
        <fullName evidence="11">ABC transporter ATP-binding protein</fullName>
    </submittedName>
</protein>
<keyword evidence="5 11" id="KW-0067">ATP-binding</keyword>
<dbReference type="InterPro" id="IPR039421">
    <property type="entry name" value="Type_1_exporter"/>
</dbReference>
<dbReference type="SUPFAM" id="SSF52540">
    <property type="entry name" value="P-loop containing nucleoside triphosphate hydrolases"/>
    <property type="match status" value="1"/>
</dbReference>
<dbReference type="GO" id="GO:0005886">
    <property type="term" value="C:plasma membrane"/>
    <property type="evidence" value="ECO:0007669"/>
    <property type="project" value="UniProtKB-SubCell"/>
</dbReference>
<evidence type="ECO:0000259" key="9">
    <source>
        <dbReference type="PROSITE" id="PS50893"/>
    </source>
</evidence>
<keyword evidence="12" id="KW-1185">Reference proteome</keyword>
<reference evidence="11" key="1">
    <citation type="submission" date="2020-08" db="EMBL/GenBank/DDBJ databases">
        <title>Genome public.</title>
        <authorList>
            <person name="Liu C."/>
            <person name="Sun Q."/>
        </authorList>
    </citation>
    <scope>NUCLEOTIDE SEQUENCE</scope>
    <source>
        <strain evidence="11">NSJ-15</strain>
    </source>
</reference>
<dbReference type="CDD" id="cd18547">
    <property type="entry name" value="ABC_6TM_Tm288_like"/>
    <property type="match status" value="1"/>
</dbReference>
<evidence type="ECO:0000256" key="3">
    <source>
        <dbReference type="ARBA" id="ARBA00022692"/>
    </source>
</evidence>
<proteinExistence type="predicted"/>
<feature type="domain" description="ABC transmembrane type-1" evidence="10">
    <location>
        <begin position="27"/>
        <end position="311"/>
    </location>
</feature>
<comment type="caution">
    <text evidence="11">The sequence shown here is derived from an EMBL/GenBank/DDBJ whole genome shotgun (WGS) entry which is preliminary data.</text>
</comment>
<dbReference type="Gene3D" id="3.40.50.300">
    <property type="entry name" value="P-loop containing nucleotide triphosphate hydrolases"/>
    <property type="match status" value="1"/>
</dbReference>
<evidence type="ECO:0000259" key="10">
    <source>
        <dbReference type="PROSITE" id="PS50929"/>
    </source>
</evidence>
<sequence>MKATNLSSAQTIRKVLGYIKRYWFLLALSIFFAAVTVILTLYAPILIGYGVDKIVGKGNVDFDGLKGIMLQISVVVALTAAAQWIMNTCNNRITFQVVKDIRDKAFRKLERMPLKYIDQHQHGDLVSRIIADVDQFSDGLLMGFTQFFTGVMTILGTLVFMLVIDYKIALVVVLITPVSLFVANFIAKKTFSMFRLQSQTRGEITSLIDEMIGNQKVVKAFGYEDDAMERLNEINGRLQSCSLRATFFSSITNPSTRFVNSLVYTAVALVGALSVMSGSLSVGLLTSFLNYANQYTKPFNEISGVVTELQNALASASRVFELIEEPSETPDAEHATVLEEVDGSVTLDQVYFSYRQDRPLIENLNLLVRPGQRVAIVGPTGCGKSTVINLLMRFYDVDKGAIKVAGLDIREITRKSLRENYGMVLQETWLKSGTVRENISFGKPEATEEEVIAAAKASHAHSFIKRLPNGYDTVITEDGGNLSQGQKQLLCITRVMLSLPPMLILDEATSSIDTRTEIQIQKAFAKMMNGRTSFIVAHRLSTIQEADVILVMRDGKIIEQGTHDQLLAQQGFYYELYNSQFAV</sequence>
<dbReference type="InterPro" id="IPR036640">
    <property type="entry name" value="ABC1_TM_sf"/>
</dbReference>
<name>A0A8J6PBP7_9FIRM</name>
<dbReference type="Gene3D" id="1.20.1560.10">
    <property type="entry name" value="ABC transporter type 1, transmembrane domain"/>
    <property type="match status" value="1"/>
</dbReference>
<accession>A0A8J6PBP7</accession>
<keyword evidence="6 8" id="KW-1133">Transmembrane helix</keyword>
<dbReference type="Pfam" id="PF00664">
    <property type="entry name" value="ABC_membrane"/>
    <property type="match status" value="1"/>
</dbReference>
<evidence type="ECO:0000313" key="12">
    <source>
        <dbReference type="Proteomes" id="UP000632659"/>
    </source>
</evidence>
<dbReference type="CDD" id="cd03254">
    <property type="entry name" value="ABCC_Glucan_exporter_like"/>
    <property type="match status" value="1"/>
</dbReference>
<dbReference type="InterPro" id="IPR003593">
    <property type="entry name" value="AAA+_ATPase"/>
</dbReference>
<feature type="transmembrane region" description="Helical" evidence="8">
    <location>
        <begin position="140"/>
        <end position="162"/>
    </location>
</feature>
<feature type="transmembrane region" description="Helical" evidence="8">
    <location>
        <begin position="168"/>
        <end position="187"/>
    </location>
</feature>
<dbReference type="PROSITE" id="PS50929">
    <property type="entry name" value="ABC_TM1F"/>
    <property type="match status" value="1"/>
</dbReference>
<feature type="domain" description="ABC transporter" evidence="9">
    <location>
        <begin position="345"/>
        <end position="579"/>
    </location>
</feature>
<organism evidence="11 12">
    <name type="scientific">Massiliimalia timonensis</name>
    <dbReference type="NCBI Taxonomy" id="1987501"/>
    <lineage>
        <taxon>Bacteria</taxon>
        <taxon>Bacillati</taxon>
        <taxon>Bacillota</taxon>
        <taxon>Clostridia</taxon>
        <taxon>Eubacteriales</taxon>
        <taxon>Oscillospiraceae</taxon>
        <taxon>Massiliimalia</taxon>
    </lineage>
</organism>
<evidence type="ECO:0000256" key="5">
    <source>
        <dbReference type="ARBA" id="ARBA00022840"/>
    </source>
</evidence>
<dbReference type="InterPro" id="IPR027417">
    <property type="entry name" value="P-loop_NTPase"/>
</dbReference>
<dbReference type="GO" id="GO:0015421">
    <property type="term" value="F:ABC-type oligopeptide transporter activity"/>
    <property type="evidence" value="ECO:0007669"/>
    <property type="project" value="TreeGrafter"/>
</dbReference>
<comment type="subcellular location">
    <subcellularLocation>
        <location evidence="1">Cell membrane</location>
        <topology evidence="1">Multi-pass membrane protein</topology>
    </subcellularLocation>
</comment>
<evidence type="ECO:0000256" key="2">
    <source>
        <dbReference type="ARBA" id="ARBA00022448"/>
    </source>
</evidence>